<evidence type="ECO:0000313" key="3">
    <source>
        <dbReference type="EMBL" id="ACO63268.1"/>
    </source>
</evidence>
<dbReference type="InterPro" id="IPR036188">
    <property type="entry name" value="FAD/NAD-bd_sf"/>
</dbReference>
<dbReference type="Gene3D" id="3.50.50.60">
    <property type="entry name" value="FAD/NAD(P)-binding domain"/>
    <property type="match status" value="1"/>
</dbReference>
<dbReference type="SUPFAM" id="SSF51905">
    <property type="entry name" value="FAD/NAD(P)-binding domain"/>
    <property type="match status" value="1"/>
</dbReference>
<dbReference type="GeneID" id="8243671"/>
<dbReference type="eggNOG" id="KOG0029">
    <property type="taxonomic scope" value="Eukaryota"/>
</dbReference>
<dbReference type="InterPro" id="IPR050464">
    <property type="entry name" value="Zeta_carotene_desat/Oxidored"/>
</dbReference>
<dbReference type="KEGG" id="mis:MICPUN_58339"/>
<sequence>MQAAHARLRAHVPRRTPSRSSNAHRRRALRVRAASAKDKDDVIVIGAGWGGLAAAKCLCEAGCSVTLIDAIDDPTGATPMLTKTGKPFEPGTRGFWKDYPNIVSLTRELGIAEDEAFTEFTPSAFWSPDGLEATAPVFGDSLALPSPLGQVFATFDNFKRLPLADRASMVGLLYAMLDLNRDEATFEAYDRLTAHELFIRMGLSKRLVDDFIRPTLLVGLFKPPEELSAAVVMELLYYYALAHQDSFDVRWIKTKSIAEVLIAPLCAKLQREYGLKVMGGTFVNEVDVDEGERRATAVRWVNKSGEEGELAGADAVVFALGAKGMKSVVSNSPTLARVAPEFSAAASLGAIDVVAVRLWLDRFVAVEHPANVFSRFEELRGAGGTFFMLDQLQKDTEVELWGGNEPRGSVVASDFYNGTAIACMSDEDIVGLLTERLLPAAVPGFAGAKALDYEVRRYPGAVSWFSPGSYPKRPPLETSIANIVCAGDWVRMGEAEHGAKGLCQERAYVSGLEAGNSLLRRGVVRGGAGRGHPVIPIRPDEAQVVFGRALNKQFMDAVTPFGLASPWIR</sequence>
<dbReference type="Proteomes" id="UP000002009">
    <property type="component" value="Chromosome 5"/>
</dbReference>
<dbReference type="OrthoDB" id="2219495at2759"/>
<evidence type="ECO:0000313" key="4">
    <source>
        <dbReference type="Proteomes" id="UP000002009"/>
    </source>
</evidence>
<dbReference type="RefSeq" id="XP_002502010.1">
    <property type="nucleotide sequence ID" value="XM_002501964.1"/>
</dbReference>
<dbReference type="STRING" id="296587.C1E5J7"/>
<reference evidence="3 4" key="1">
    <citation type="journal article" date="2009" name="Science">
        <title>Green evolution and dynamic adaptations revealed by genomes of the marine picoeukaryotes Micromonas.</title>
        <authorList>
            <person name="Worden A.Z."/>
            <person name="Lee J.H."/>
            <person name="Mock T."/>
            <person name="Rouze P."/>
            <person name="Simmons M.P."/>
            <person name="Aerts A.L."/>
            <person name="Allen A.E."/>
            <person name="Cuvelier M.L."/>
            <person name="Derelle E."/>
            <person name="Everett M.V."/>
            <person name="Foulon E."/>
            <person name="Grimwood J."/>
            <person name="Gundlach H."/>
            <person name="Henrissat B."/>
            <person name="Napoli C."/>
            <person name="McDonald S.M."/>
            <person name="Parker M.S."/>
            <person name="Rombauts S."/>
            <person name="Salamov A."/>
            <person name="Von Dassow P."/>
            <person name="Badger J.H."/>
            <person name="Coutinho P.M."/>
            <person name="Demir E."/>
            <person name="Dubchak I."/>
            <person name="Gentemann C."/>
            <person name="Eikrem W."/>
            <person name="Gready J.E."/>
            <person name="John U."/>
            <person name="Lanier W."/>
            <person name="Lindquist E.A."/>
            <person name="Lucas S."/>
            <person name="Mayer K.F."/>
            <person name="Moreau H."/>
            <person name="Not F."/>
            <person name="Otillar R."/>
            <person name="Panaud O."/>
            <person name="Pangilinan J."/>
            <person name="Paulsen I."/>
            <person name="Piegu B."/>
            <person name="Poliakov A."/>
            <person name="Robbens S."/>
            <person name="Schmutz J."/>
            <person name="Toulza E."/>
            <person name="Wyss T."/>
            <person name="Zelensky A."/>
            <person name="Zhou K."/>
            <person name="Armbrust E.V."/>
            <person name="Bhattacharya D."/>
            <person name="Goodenough U.W."/>
            <person name="Van de Peer Y."/>
            <person name="Grigoriev I.V."/>
        </authorList>
    </citation>
    <scope>NUCLEOTIDE SEQUENCE [LARGE SCALE GENOMIC DNA]</scope>
    <source>
        <strain evidence="4">RCC299 / NOUM17</strain>
    </source>
</reference>
<dbReference type="AlphaFoldDB" id="C1E5J7"/>
<dbReference type="PANTHER" id="PTHR42923">
    <property type="entry name" value="PROTOPORPHYRINOGEN OXIDASE"/>
    <property type="match status" value="1"/>
</dbReference>
<dbReference type="PANTHER" id="PTHR42923:SF46">
    <property type="entry name" value="AMINE OXIDASE"/>
    <property type="match status" value="1"/>
</dbReference>
<feature type="domain" description="Amine oxidase" evidence="2">
    <location>
        <begin position="51"/>
        <end position="494"/>
    </location>
</feature>
<dbReference type="InterPro" id="IPR002937">
    <property type="entry name" value="Amino_oxidase"/>
</dbReference>
<evidence type="ECO:0000259" key="2">
    <source>
        <dbReference type="Pfam" id="PF01593"/>
    </source>
</evidence>
<gene>
    <name evidence="3" type="ORF">MICPUN_58339</name>
</gene>
<evidence type="ECO:0000256" key="1">
    <source>
        <dbReference type="SAM" id="MobiDB-lite"/>
    </source>
</evidence>
<protein>
    <submittedName>
        <fullName evidence="3">Oxidase</fullName>
    </submittedName>
</protein>
<dbReference type="GO" id="GO:0016491">
    <property type="term" value="F:oxidoreductase activity"/>
    <property type="evidence" value="ECO:0007669"/>
    <property type="project" value="InterPro"/>
</dbReference>
<proteinExistence type="predicted"/>
<dbReference type="OMA" id="MELLYYY"/>
<dbReference type="EMBL" id="CP001326">
    <property type="protein sequence ID" value="ACO63268.1"/>
    <property type="molecule type" value="Genomic_DNA"/>
</dbReference>
<keyword evidence="4" id="KW-1185">Reference proteome</keyword>
<dbReference type="Pfam" id="PF01593">
    <property type="entry name" value="Amino_oxidase"/>
    <property type="match status" value="1"/>
</dbReference>
<accession>C1E5J7</accession>
<name>C1E5J7_MICCC</name>
<dbReference type="InParanoid" id="C1E5J7"/>
<organism evidence="3 4">
    <name type="scientific">Micromonas commoda (strain RCC299 / NOUM17 / CCMP2709)</name>
    <name type="common">Picoplanktonic green alga</name>
    <dbReference type="NCBI Taxonomy" id="296587"/>
    <lineage>
        <taxon>Eukaryota</taxon>
        <taxon>Viridiplantae</taxon>
        <taxon>Chlorophyta</taxon>
        <taxon>Mamiellophyceae</taxon>
        <taxon>Mamiellales</taxon>
        <taxon>Mamiellaceae</taxon>
        <taxon>Micromonas</taxon>
    </lineage>
</organism>
<feature type="region of interest" description="Disordered" evidence="1">
    <location>
        <begin position="1"/>
        <end position="26"/>
    </location>
</feature>